<dbReference type="PRINTS" id="PR00249">
    <property type="entry name" value="GPCRSECRETIN"/>
</dbReference>
<feature type="transmembrane region" description="Helical" evidence="6">
    <location>
        <begin position="457"/>
        <end position="482"/>
    </location>
</feature>
<feature type="region of interest" description="Disordered" evidence="5">
    <location>
        <begin position="758"/>
        <end position="801"/>
    </location>
</feature>
<evidence type="ECO:0000256" key="4">
    <source>
        <dbReference type="ARBA" id="ARBA00023136"/>
    </source>
</evidence>
<reference evidence="8 9" key="1">
    <citation type="submission" date="2017-06" db="EMBL/GenBank/DDBJ databases">
        <title>A platform for efficient transgenesis in Macrostomum lignano, a flatworm model organism for stem cell research.</title>
        <authorList>
            <person name="Berezikov E."/>
        </authorList>
    </citation>
    <scope>NUCLEOTIDE SEQUENCE [LARGE SCALE GENOMIC DNA]</scope>
    <source>
        <strain evidence="8">DV1</strain>
        <tissue evidence="8">Whole organism</tissue>
    </source>
</reference>
<dbReference type="GO" id="GO:0004930">
    <property type="term" value="F:G protein-coupled receptor activity"/>
    <property type="evidence" value="ECO:0007669"/>
    <property type="project" value="InterPro"/>
</dbReference>
<feature type="transmembrane region" description="Helical" evidence="6">
    <location>
        <begin position="423"/>
        <end position="441"/>
    </location>
</feature>
<evidence type="ECO:0000256" key="2">
    <source>
        <dbReference type="ARBA" id="ARBA00022692"/>
    </source>
</evidence>
<dbReference type="Pfam" id="PF01825">
    <property type="entry name" value="GPS"/>
    <property type="match status" value="1"/>
</dbReference>
<keyword evidence="4 6" id="KW-0472">Membrane</keyword>
<dbReference type="GO" id="GO:0007166">
    <property type="term" value="P:cell surface receptor signaling pathway"/>
    <property type="evidence" value="ECO:0007669"/>
    <property type="project" value="InterPro"/>
</dbReference>
<feature type="compositionally biased region" description="Polar residues" evidence="5">
    <location>
        <begin position="1"/>
        <end position="11"/>
    </location>
</feature>
<feature type="region of interest" description="Disordered" evidence="5">
    <location>
        <begin position="1"/>
        <end position="20"/>
    </location>
</feature>
<dbReference type="Proteomes" id="UP000215902">
    <property type="component" value="Unassembled WGS sequence"/>
</dbReference>
<feature type="compositionally biased region" description="Low complexity" evidence="5">
    <location>
        <begin position="772"/>
        <end position="782"/>
    </location>
</feature>
<feature type="compositionally biased region" description="Basic and acidic residues" evidence="5">
    <location>
        <begin position="869"/>
        <end position="879"/>
    </location>
</feature>
<proteinExistence type="predicted"/>
<keyword evidence="3 6" id="KW-1133">Transmembrane helix</keyword>
<dbReference type="PROSITE" id="PS50261">
    <property type="entry name" value="G_PROTEIN_RECEP_F2_4"/>
    <property type="match status" value="1"/>
</dbReference>
<protein>
    <recommendedName>
        <fullName evidence="7">G-protein coupled receptors family 2 profile 2 domain-containing protein</fullName>
    </recommendedName>
</protein>
<name>A0A267EZ38_9PLAT</name>
<gene>
    <name evidence="8" type="ORF">BOX15_Mlig006096g1</name>
</gene>
<dbReference type="STRING" id="282301.A0A267EZ38"/>
<feature type="compositionally biased region" description="Pro residues" evidence="5">
    <location>
        <begin position="925"/>
        <end position="934"/>
    </location>
</feature>
<dbReference type="EMBL" id="NIVC01001598">
    <property type="protein sequence ID" value="PAA66012.1"/>
    <property type="molecule type" value="Genomic_DNA"/>
</dbReference>
<keyword evidence="9" id="KW-1185">Reference proteome</keyword>
<dbReference type="InterPro" id="IPR000203">
    <property type="entry name" value="GPS"/>
</dbReference>
<dbReference type="InterPro" id="IPR017981">
    <property type="entry name" value="GPCR_2-like_7TM"/>
</dbReference>
<feature type="transmembrane region" description="Helical" evidence="6">
    <location>
        <begin position="379"/>
        <end position="402"/>
    </location>
</feature>
<dbReference type="CDD" id="cd13952">
    <property type="entry name" value="7tm_classB"/>
    <property type="match status" value="1"/>
</dbReference>
<dbReference type="Gene3D" id="2.60.220.50">
    <property type="match status" value="1"/>
</dbReference>
<dbReference type="OrthoDB" id="347083at2759"/>
<feature type="compositionally biased region" description="Polar residues" evidence="5">
    <location>
        <begin position="695"/>
        <end position="704"/>
    </location>
</feature>
<feature type="transmembrane region" description="Helical" evidence="6">
    <location>
        <begin position="494"/>
        <end position="514"/>
    </location>
</feature>
<feature type="region of interest" description="Disordered" evidence="5">
    <location>
        <begin position="869"/>
        <end position="898"/>
    </location>
</feature>
<dbReference type="PANTHER" id="PTHR12011">
    <property type="entry name" value="ADHESION G-PROTEIN COUPLED RECEPTOR"/>
    <property type="match status" value="1"/>
</dbReference>
<evidence type="ECO:0000313" key="8">
    <source>
        <dbReference type="EMBL" id="PAA66012.1"/>
    </source>
</evidence>
<feature type="region of interest" description="Disordered" evidence="5">
    <location>
        <begin position="816"/>
        <end position="849"/>
    </location>
</feature>
<dbReference type="Gene3D" id="1.20.1070.10">
    <property type="entry name" value="Rhodopsin 7-helix transmembrane proteins"/>
    <property type="match status" value="1"/>
</dbReference>
<feature type="transmembrane region" description="Helical" evidence="6">
    <location>
        <begin position="606"/>
        <end position="627"/>
    </location>
</feature>
<evidence type="ECO:0000259" key="7">
    <source>
        <dbReference type="PROSITE" id="PS50261"/>
    </source>
</evidence>
<comment type="caution">
    <text evidence="8">The sequence shown here is derived from an EMBL/GenBank/DDBJ whole genome shotgun (WGS) entry which is preliminary data.</text>
</comment>
<dbReference type="InterPro" id="IPR046338">
    <property type="entry name" value="GAIN_dom_sf"/>
</dbReference>
<evidence type="ECO:0000256" key="6">
    <source>
        <dbReference type="SAM" id="Phobius"/>
    </source>
</evidence>
<evidence type="ECO:0000256" key="5">
    <source>
        <dbReference type="SAM" id="MobiDB-lite"/>
    </source>
</evidence>
<keyword evidence="2 6" id="KW-0812">Transmembrane</keyword>
<evidence type="ECO:0000256" key="3">
    <source>
        <dbReference type="ARBA" id="ARBA00022989"/>
    </source>
</evidence>
<dbReference type="InterPro" id="IPR000832">
    <property type="entry name" value="GPCR_2_secretin-like"/>
</dbReference>
<dbReference type="Pfam" id="PF00002">
    <property type="entry name" value="7tm_2"/>
    <property type="match status" value="1"/>
</dbReference>
<feature type="compositionally biased region" description="Low complexity" evidence="5">
    <location>
        <begin position="816"/>
        <end position="841"/>
    </location>
</feature>
<evidence type="ECO:0000313" key="9">
    <source>
        <dbReference type="Proteomes" id="UP000215902"/>
    </source>
</evidence>
<comment type="subcellular location">
    <subcellularLocation>
        <location evidence="1">Membrane</location>
        <topology evidence="1">Multi-pass membrane protein</topology>
    </subcellularLocation>
</comment>
<feature type="compositionally biased region" description="Basic residues" evidence="5">
    <location>
        <begin position="758"/>
        <end position="768"/>
    </location>
</feature>
<feature type="region of interest" description="Disordered" evidence="5">
    <location>
        <begin position="689"/>
        <end position="708"/>
    </location>
</feature>
<organism evidence="8 9">
    <name type="scientific">Macrostomum lignano</name>
    <dbReference type="NCBI Taxonomy" id="282301"/>
    <lineage>
        <taxon>Eukaryota</taxon>
        <taxon>Metazoa</taxon>
        <taxon>Spiralia</taxon>
        <taxon>Lophotrochozoa</taxon>
        <taxon>Platyhelminthes</taxon>
        <taxon>Rhabditophora</taxon>
        <taxon>Macrostomorpha</taxon>
        <taxon>Macrostomida</taxon>
        <taxon>Macrostomidae</taxon>
        <taxon>Macrostomum</taxon>
    </lineage>
</organism>
<accession>A0A267EZ38</accession>
<dbReference type="PANTHER" id="PTHR12011:SF347">
    <property type="entry name" value="FI21270P1-RELATED"/>
    <property type="match status" value="1"/>
</dbReference>
<dbReference type="GO" id="GO:0005886">
    <property type="term" value="C:plasma membrane"/>
    <property type="evidence" value="ECO:0007669"/>
    <property type="project" value="TreeGrafter"/>
</dbReference>
<feature type="domain" description="G-protein coupled receptors family 2 profile 2" evidence="7">
    <location>
        <begin position="377"/>
        <end position="658"/>
    </location>
</feature>
<evidence type="ECO:0000256" key="1">
    <source>
        <dbReference type="ARBA" id="ARBA00004141"/>
    </source>
</evidence>
<feature type="compositionally biased region" description="Polar residues" evidence="5">
    <location>
        <begin position="787"/>
        <end position="797"/>
    </location>
</feature>
<dbReference type="AlphaFoldDB" id="A0A267EZ38"/>
<feature type="region of interest" description="Disordered" evidence="5">
    <location>
        <begin position="914"/>
        <end position="941"/>
    </location>
</feature>
<sequence>MTTSSVAMTTKPSSSPPLPVCSPPRTVLNPLTGFCETLADLTGQECRQLAEHLASVYQRADGSCALLPNSTSGMRVEISRVSQPAVRARMLSGFAKSQPFRDLGQVRQFASLLAAQLPAGANGSELGAGQLSRTVGHLLDTVAEFAGKGLLAGSDAPESEAESRSLAAAASSVLAGLDDIGRGLQFARPGFGAAASGIAVSVQRLRPDGTQLVRSADRSSTVKLRLLSDSAQGTAVSMVTTVLNLPHLTRRLGTAKQPVVSNVIQATLYSGGERLDAASSGQPAAEVLLLIPHSRISGQLRQCVHLLPPPSQTAAAASSPPEFLSPSGCRVAVELSSPTVTACLCRHLSSFAVTVLPGTAWLGVETHRLWRLHSEPLRILTWICLSVSIVCLLLTSITYIVVRMQTPMADKSIATLHRVHRSLCLALMLGQALFLAAFQPLDATPIAACKLLSVLTLYALLCAFCWLLCEGLMYTHSLVIVLPRVDSAFAKVKFWHYCLASGVAPLLIVLPTAALRPEQLIQTEADASADSGGLLRPSVCWLSGDHGVSFAFIGPAMAVCLVNLCLFAVIMRRLAGTRSDAADAVGGSAATSASLRLSYLSRQMKVTATLACLLGLTWLLGLMFLFAETHLFIVAQYLFTLLNGLQGCFIFATQVCAHKRVREDWEKFLIDGRRTPGSLRRLLEQRRNARLSAPGSGSTPANKAQQGRLRQPLLPPQGQQQQQLYLPYEGDARYLVDKSSQSDSGLPSQLSRLLSVFRRKQQPQRQHRRDCQQQLRLHQQQPPQQPSDTATDLSNLSPPRLTGDCGCPVVVNVNNNNRGSSSTSGVGSGSSAWASRGSRGTEAPSQAPLVTEENFTSCCDPTAAAAIDRPDCRGQDRRQQSSRRPQQLESGFFDSRAFGDTRLDDQSLFDITHSQAEPALRSPKSPLPEPPPIDTLPARCPGSRELLYDVTDTQASSEYLVPDCKPTEQLTKV</sequence>
<feature type="transmembrane region" description="Helical" evidence="6">
    <location>
        <begin position="548"/>
        <end position="570"/>
    </location>
</feature>